<evidence type="ECO:0000313" key="2">
    <source>
        <dbReference type="EMBL" id="VEN73127.1"/>
    </source>
</evidence>
<reference evidence="2" key="1">
    <citation type="submission" date="2019-01" db="EMBL/GenBank/DDBJ databases">
        <authorList>
            <consortium name="Genoscope - CEA"/>
            <person name="William W."/>
        </authorList>
    </citation>
    <scope>NUCLEOTIDE SEQUENCE</scope>
    <source>
        <strain evidence="2">CR-1</strain>
    </source>
</reference>
<dbReference type="EMBL" id="CAACVI010000004">
    <property type="protein sequence ID" value="VEN73127.1"/>
    <property type="molecule type" value="Genomic_DNA"/>
</dbReference>
<dbReference type="SUPFAM" id="SSF48452">
    <property type="entry name" value="TPR-like"/>
    <property type="match status" value="1"/>
</dbReference>
<dbReference type="InterPro" id="IPR011990">
    <property type="entry name" value="TPR-like_helical_dom_sf"/>
</dbReference>
<name>A0A484HF49_9BACT</name>
<evidence type="ECO:0008006" key="3">
    <source>
        <dbReference type="Google" id="ProtNLM"/>
    </source>
</evidence>
<sequence length="445" mass="49677">MSQSASSGHKMDKLIEDWHEEYFVLPLLQEVARSLGLYLDSRFIERKARPGKILWEDRDGNSVNCDFVLELGGDDERLGVPTAFIECFWRRGSRHSKDKAREDSGKLTPMRDTHPTARFLGIIAAGDFTALSVDWVKSRGIDLFRVPKQKIIAAFQQCGLSADCPDNASKKNKIKIARAFAKNFSELKKKEVQKALTDLVGPAVIHSYVDRVKAALSALPQEITLALRHDSAPIVFKSVLEVSEFLDSLKESYVYRIAYTDGSEFEKIAASMEELKDTHSKIARLTDHMNALYQKKDEPPPELSDPGNNRGRAYYGLGDYQKARGLLREVLEVAHSESDPALIDKDPDDCEKARELLEQTLESAIQNLEPNHPDAAIRQSSLATVYQDLGDYETAQNLCQQAHDTLVAALGKKHPRAKKVKKHLDHIKARRAASSDPLSGSGPDA</sequence>
<organism evidence="2">
    <name type="scientific">uncultured Desulfobacteraceae bacterium</name>
    <dbReference type="NCBI Taxonomy" id="218296"/>
    <lineage>
        <taxon>Bacteria</taxon>
        <taxon>Pseudomonadati</taxon>
        <taxon>Thermodesulfobacteriota</taxon>
        <taxon>Desulfobacteria</taxon>
        <taxon>Desulfobacterales</taxon>
        <taxon>Desulfobacteraceae</taxon>
        <taxon>environmental samples</taxon>
    </lineage>
</organism>
<dbReference type="Pfam" id="PF13424">
    <property type="entry name" value="TPR_12"/>
    <property type="match status" value="1"/>
</dbReference>
<dbReference type="Gene3D" id="1.25.40.10">
    <property type="entry name" value="Tetratricopeptide repeat domain"/>
    <property type="match status" value="1"/>
</dbReference>
<proteinExistence type="predicted"/>
<dbReference type="Pfam" id="PF13374">
    <property type="entry name" value="TPR_10"/>
    <property type="match status" value="1"/>
</dbReference>
<protein>
    <recommendedName>
        <fullName evidence="3">Tetratricopeptide repeat protein</fullName>
    </recommendedName>
</protein>
<gene>
    <name evidence="2" type="ORF">EPICR_120023</name>
</gene>
<evidence type="ECO:0000256" key="1">
    <source>
        <dbReference type="SAM" id="MobiDB-lite"/>
    </source>
</evidence>
<feature type="region of interest" description="Disordered" evidence="1">
    <location>
        <begin position="423"/>
        <end position="445"/>
    </location>
</feature>
<dbReference type="AlphaFoldDB" id="A0A484HF49"/>
<accession>A0A484HF49</accession>